<feature type="compositionally biased region" description="Basic and acidic residues" evidence="1">
    <location>
        <begin position="1"/>
        <end position="10"/>
    </location>
</feature>
<dbReference type="Proteomes" id="UP000320184">
    <property type="component" value="Unassembled WGS sequence"/>
</dbReference>
<organism evidence="3 4">
    <name type="scientific">Eiseniibacteriota bacterium</name>
    <dbReference type="NCBI Taxonomy" id="2212470"/>
    <lineage>
        <taxon>Bacteria</taxon>
        <taxon>Candidatus Eiseniibacteriota</taxon>
    </lineage>
</organism>
<gene>
    <name evidence="3" type="ORF">E6K73_01595</name>
</gene>
<proteinExistence type="predicted"/>
<evidence type="ECO:0000313" key="3">
    <source>
        <dbReference type="EMBL" id="TMQ53262.1"/>
    </source>
</evidence>
<reference evidence="3 4" key="1">
    <citation type="journal article" date="2019" name="Nat. Microbiol.">
        <title>Mediterranean grassland soil C-N compound turnover is dependent on rainfall and depth, and is mediated by genomically divergent microorganisms.</title>
        <authorList>
            <person name="Diamond S."/>
            <person name="Andeer P.F."/>
            <person name="Li Z."/>
            <person name="Crits-Christoph A."/>
            <person name="Burstein D."/>
            <person name="Anantharaman K."/>
            <person name="Lane K.R."/>
            <person name="Thomas B.C."/>
            <person name="Pan C."/>
            <person name="Northen T.R."/>
            <person name="Banfield J.F."/>
        </authorList>
    </citation>
    <scope>NUCLEOTIDE SEQUENCE [LARGE SCALE GENOMIC DNA]</scope>
    <source>
        <strain evidence="3">WS_3</strain>
    </source>
</reference>
<feature type="region of interest" description="Disordered" evidence="1">
    <location>
        <begin position="1"/>
        <end position="20"/>
    </location>
</feature>
<protein>
    <submittedName>
        <fullName evidence="3">T9SS type A sorting domain-containing protein</fullName>
    </submittedName>
</protein>
<evidence type="ECO:0000313" key="4">
    <source>
        <dbReference type="Proteomes" id="UP000320184"/>
    </source>
</evidence>
<keyword evidence="2" id="KW-1133">Transmembrane helix</keyword>
<dbReference type="SUPFAM" id="SSF49464">
    <property type="entry name" value="Carboxypeptidase regulatory domain-like"/>
    <property type="match status" value="1"/>
</dbReference>
<sequence length="456" mass="48402">MKPGRQDREPATWTATRAGPPRCGVPGPPLTRFVSSHGGRVSMKRLMKFGAVAATMLFSAGAAHAWLLQGNVRCADWSPVIGATVRVVSTDPNMPFNVTAVTDSTGRYTIHLLEQPACYHETLEGVNGGNGGYLEPVAAYYDFCTKDATTIERNWAIICPPPPPPPPGKEGKCWMTGGGQVQIRTGLHSYGGNVNPGCSPTAGEGGNWNHIAHDLNLHFQGRAIQVVRCGNVEGIPAGSTSPKTPYNFIEFTGTGRLVGINGNKASYPKVYFFGRVEDRAEPGSKGQRAVDAKDRYFLQVYSNPANPAGSTLLLVDQDGNPNTVDPVAVLNGNLQIHVTGCAKPRNASGSQSGDLDLSASSNVAEGRAWLGAVTPNPVATHAIFNFALPRATGVTLHVYDIGGRLASDVADDVMSAGSHSVDWDLRDDAGIKVSPGIYFVRLTVEGQTLSRTISVR</sequence>
<dbReference type="EMBL" id="VBOT01000021">
    <property type="protein sequence ID" value="TMQ53262.1"/>
    <property type="molecule type" value="Genomic_DNA"/>
</dbReference>
<comment type="caution">
    <text evidence="3">The sequence shown here is derived from an EMBL/GenBank/DDBJ whole genome shotgun (WGS) entry which is preliminary data.</text>
</comment>
<accession>A0A538SPF7</accession>
<feature type="transmembrane region" description="Helical" evidence="2">
    <location>
        <begin position="49"/>
        <end position="68"/>
    </location>
</feature>
<dbReference type="InterPro" id="IPR026444">
    <property type="entry name" value="Secre_tail"/>
</dbReference>
<dbReference type="Gene3D" id="2.60.40.4070">
    <property type="match status" value="1"/>
</dbReference>
<evidence type="ECO:0000256" key="1">
    <source>
        <dbReference type="SAM" id="MobiDB-lite"/>
    </source>
</evidence>
<keyword evidence="2" id="KW-0812">Transmembrane</keyword>
<name>A0A538SPF7_UNCEI</name>
<dbReference type="AlphaFoldDB" id="A0A538SPF7"/>
<dbReference type="InterPro" id="IPR008969">
    <property type="entry name" value="CarboxyPept-like_regulatory"/>
</dbReference>
<keyword evidence="2" id="KW-0472">Membrane</keyword>
<dbReference type="NCBIfam" id="TIGR04183">
    <property type="entry name" value="Por_Secre_tail"/>
    <property type="match status" value="1"/>
</dbReference>
<evidence type="ECO:0000256" key="2">
    <source>
        <dbReference type="SAM" id="Phobius"/>
    </source>
</evidence>